<feature type="transmembrane region" description="Helical" evidence="6">
    <location>
        <begin position="120"/>
        <end position="140"/>
    </location>
</feature>
<name>A0A6F9XMN0_9LACO</name>
<dbReference type="InterPro" id="IPR050833">
    <property type="entry name" value="Poly_Biosynth_Transport"/>
</dbReference>
<accession>A0A6F9XMN0</accession>
<feature type="transmembrane region" description="Helical" evidence="6">
    <location>
        <begin position="447"/>
        <end position="472"/>
    </location>
</feature>
<feature type="transmembrane region" description="Helical" evidence="6">
    <location>
        <begin position="362"/>
        <end position="384"/>
    </location>
</feature>
<gene>
    <name evidence="7" type="ORF">SY212_15360</name>
</gene>
<protein>
    <submittedName>
        <fullName evidence="7">Putative polysaccharide transport protein</fullName>
    </submittedName>
</protein>
<keyword evidence="3 6" id="KW-0812">Transmembrane</keyword>
<keyword evidence="5 6" id="KW-0472">Membrane</keyword>
<dbReference type="EMBL" id="BLAM01000150">
    <property type="protein sequence ID" value="GET06506.1"/>
    <property type="molecule type" value="Genomic_DNA"/>
</dbReference>
<comment type="caution">
    <text evidence="7">The sequence shown here is derived from an EMBL/GenBank/DDBJ whole genome shotgun (WGS) entry which is preliminary data.</text>
</comment>
<dbReference type="Proteomes" id="UP000494265">
    <property type="component" value="Unassembled WGS sequence"/>
</dbReference>
<dbReference type="PANTHER" id="PTHR30250:SF11">
    <property type="entry name" value="O-ANTIGEN TRANSPORTER-RELATED"/>
    <property type="match status" value="1"/>
</dbReference>
<sequence length="492" mass="55201">MSRGKIKIHSVKYNFCMNIILKTSTFIFPLITFPYVSRILGPGPNGDISFATSVISYFSLLAGMGIPSYGVRKCAENRDDINKLSKIIQELLIINIIFTVISYIILICMVIFIPKFSDNASLLYIMSITIIFSTFGVDWVYQAIEQYDYITVRNISFKIVAVILMFVFVHKPSDYVIYAGITVFGNVGSNILNLLKLPHFVTFKRYEVYNLKQHMNPIVMLFLYNATTTIFTNLDQVMLGFMSNSKEVGYYAATVKIKNILASLITSLGAVMLPRMSYYLGKGDKKKFSSLVRKSFNFIFISAIPVTMYFFIEAKPIIGFLAGPKYYNSVSILRNVLPSIFFIGLSSVTAWQLLIPLKLEKYTVVGSIFGAIINVVFNMLLIPIVGGNGAAFATTVAELCVLLTHLIVLRKRIVESKLIDSNEFIRAVVAAVVATLMLILFNSKVIFSNLLVDCVVTGFIYFVIYIVMLLILKENILIGEMKKFLSNNNIGG</sequence>
<feature type="transmembrane region" description="Helical" evidence="6">
    <location>
        <begin position="215"/>
        <end position="234"/>
    </location>
</feature>
<comment type="subcellular location">
    <subcellularLocation>
        <location evidence="1">Cell membrane</location>
        <topology evidence="1">Multi-pass membrane protein</topology>
    </subcellularLocation>
</comment>
<evidence type="ECO:0000313" key="7">
    <source>
        <dbReference type="EMBL" id="GET06506.1"/>
    </source>
</evidence>
<feature type="transmembrane region" description="Helical" evidence="6">
    <location>
        <begin position="48"/>
        <end position="71"/>
    </location>
</feature>
<keyword evidence="2" id="KW-1003">Cell membrane</keyword>
<evidence type="ECO:0000256" key="4">
    <source>
        <dbReference type="ARBA" id="ARBA00022989"/>
    </source>
</evidence>
<evidence type="ECO:0000256" key="3">
    <source>
        <dbReference type="ARBA" id="ARBA00022692"/>
    </source>
</evidence>
<dbReference type="Pfam" id="PF01943">
    <property type="entry name" value="Polysacc_synt"/>
    <property type="match status" value="1"/>
</dbReference>
<keyword evidence="4 6" id="KW-1133">Transmembrane helix</keyword>
<dbReference type="RefSeq" id="WP_172584907.1">
    <property type="nucleotide sequence ID" value="NZ_BLAM01000150.1"/>
</dbReference>
<feature type="transmembrane region" description="Helical" evidence="6">
    <location>
        <begin position="332"/>
        <end position="355"/>
    </location>
</feature>
<evidence type="ECO:0000256" key="1">
    <source>
        <dbReference type="ARBA" id="ARBA00004651"/>
    </source>
</evidence>
<proteinExistence type="predicted"/>
<dbReference type="GO" id="GO:0005886">
    <property type="term" value="C:plasma membrane"/>
    <property type="evidence" value="ECO:0007669"/>
    <property type="project" value="UniProtKB-SubCell"/>
</dbReference>
<feature type="transmembrane region" description="Helical" evidence="6">
    <location>
        <begin position="12"/>
        <end position="36"/>
    </location>
</feature>
<organism evidence="7">
    <name type="scientific">Ligilactobacillus agilis</name>
    <dbReference type="NCBI Taxonomy" id="1601"/>
    <lineage>
        <taxon>Bacteria</taxon>
        <taxon>Bacillati</taxon>
        <taxon>Bacillota</taxon>
        <taxon>Bacilli</taxon>
        <taxon>Lactobacillales</taxon>
        <taxon>Lactobacillaceae</taxon>
        <taxon>Ligilactobacillus</taxon>
    </lineage>
</organism>
<dbReference type="AlphaFoldDB" id="A0A6F9XMN0"/>
<evidence type="ECO:0000256" key="5">
    <source>
        <dbReference type="ARBA" id="ARBA00023136"/>
    </source>
</evidence>
<feature type="transmembrane region" description="Helical" evidence="6">
    <location>
        <begin position="152"/>
        <end position="169"/>
    </location>
</feature>
<feature type="transmembrane region" description="Helical" evidence="6">
    <location>
        <begin position="92"/>
        <end position="114"/>
    </location>
</feature>
<dbReference type="PANTHER" id="PTHR30250">
    <property type="entry name" value="PST FAMILY PREDICTED COLANIC ACID TRANSPORTER"/>
    <property type="match status" value="1"/>
</dbReference>
<dbReference type="CDD" id="cd13128">
    <property type="entry name" value="MATE_Wzx_like"/>
    <property type="match status" value="1"/>
</dbReference>
<feature type="transmembrane region" description="Helical" evidence="6">
    <location>
        <begin position="424"/>
        <end position="441"/>
    </location>
</feature>
<reference evidence="7" key="1">
    <citation type="submission" date="2019-10" db="EMBL/GenBank/DDBJ databases">
        <title>Lactobacillus agilis SY212 Whole Genome Sequencing Project.</title>
        <authorList>
            <person name="Suzuki S."/>
            <person name="Endo A."/>
            <person name="Maeno S."/>
            <person name="Shiwa Y."/>
            <person name="Matsutani M."/>
            <person name="Kajikawa A."/>
        </authorList>
    </citation>
    <scope>NUCLEOTIDE SEQUENCE</scope>
    <source>
        <strain evidence="7">SY212</strain>
    </source>
</reference>
<feature type="transmembrane region" description="Helical" evidence="6">
    <location>
        <begin position="175"/>
        <end position="195"/>
    </location>
</feature>
<evidence type="ECO:0000256" key="6">
    <source>
        <dbReference type="SAM" id="Phobius"/>
    </source>
</evidence>
<feature type="transmembrane region" description="Helical" evidence="6">
    <location>
        <begin position="254"/>
        <end position="274"/>
    </location>
</feature>
<dbReference type="InterPro" id="IPR002797">
    <property type="entry name" value="Polysacc_synth"/>
</dbReference>
<feature type="transmembrane region" description="Helical" evidence="6">
    <location>
        <begin position="295"/>
        <end position="312"/>
    </location>
</feature>
<evidence type="ECO:0000256" key="2">
    <source>
        <dbReference type="ARBA" id="ARBA00022475"/>
    </source>
</evidence>
<feature type="transmembrane region" description="Helical" evidence="6">
    <location>
        <begin position="390"/>
        <end position="409"/>
    </location>
</feature>